<proteinExistence type="predicted"/>
<gene>
    <name evidence="1" type="ORF">M747DRAFT_276251</name>
</gene>
<accession>A0A370C7D8</accession>
<evidence type="ECO:0000313" key="1">
    <source>
        <dbReference type="EMBL" id="RDH22931.1"/>
    </source>
</evidence>
<dbReference type="Proteomes" id="UP000253845">
    <property type="component" value="Unassembled WGS sequence"/>
</dbReference>
<sequence length="280" mass="31513">MALTHAVAYELLAQGSCTQQSYYTNHCIHPDRPREPESLSGIVESTLKEVNTPLLLVREVAQEGNLQLLSHVDSQGILHSKRTWYSWVIPETEEYQEPEPETTELESVKLPIGDSRELGGCSTRNGAVIFFENITGNMQGIRLSGGKWTLMEPIACGRQEGSPFGVLRVSDEMVVVFYWHTDKGLHQMTVKLQNNVYSEDKEVSGTNFATHQDFIISEAGESGDYTAFFIVKESPRRALIVVRPNGERLEASENDWDWQGSVKPIIWSVEQPEIDEGQEN</sequence>
<dbReference type="AlphaFoldDB" id="A0A370C7D8"/>
<evidence type="ECO:0000313" key="2">
    <source>
        <dbReference type="Proteomes" id="UP000253845"/>
    </source>
</evidence>
<dbReference type="EMBL" id="KZ851906">
    <property type="protein sequence ID" value="RDH22931.1"/>
    <property type="molecule type" value="Genomic_DNA"/>
</dbReference>
<protein>
    <submittedName>
        <fullName evidence="1">Uncharacterized protein</fullName>
    </submittedName>
</protein>
<name>A0A370C7D8_ASPNG</name>
<organism evidence="1 2">
    <name type="scientific">Aspergillus niger ATCC 13496</name>
    <dbReference type="NCBI Taxonomy" id="1353008"/>
    <lineage>
        <taxon>Eukaryota</taxon>
        <taxon>Fungi</taxon>
        <taxon>Dikarya</taxon>
        <taxon>Ascomycota</taxon>
        <taxon>Pezizomycotina</taxon>
        <taxon>Eurotiomycetes</taxon>
        <taxon>Eurotiomycetidae</taxon>
        <taxon>Eurotiales</taxon>
        <taxon>Aspergillaceae</taxon>
        <taxon>Aspergillus</taxon>
        <taxon>Aspergillus subgen. Circumdati</taxon>
    </lineage>
</organism>
<reference evidence="1 2" key="1">
    <citation type="submission" date="2018-07" db="EMBL/GenBank/DDBJ databases">
        <title>Section-level genome sequencing of Aspergillus section Nigri to investigate inter- and intra-species variation.</title>
        <authorList>
            <consortium name="DOE Joint Genome Institute"/>
            <person name="Vesth T.C."/>
            <person name="Nybo J.L."/>
            <person name="Theobald S."/>
            <person name="Frisvad J.C."/>
            <person name="Larsen T.O."/>
            <person name="Nielsen K.F."/>
            <person name="Hoof J.B."/>
            <person name="Brandl J."/>
            <person name="Salamov A."/>
            <person name="Riley R."/>
            <person name="Gladden J.M."/>
            <person name="Phatale P."/>
            <person name="Nielsen M.T."/>
            <person name="Lyhne E.K."/>
            <person name="Kogle M.E."/>
            <person name="Strasser K."/>
            <person name="McDonnell E."/>
            <person name="Barry K."/>
            <person name="Clum A."/>
            <person name="Chen C."/>
            <person name="Nolan M."/>
            <person name="Sandor L."/>
            <person name="Kuo A."/>
            <person name="Lipzen A."/>
            <person name="Hainaut M."/>
            <person name="Drula E."/>
            <person name="Tsang A."/>
            <person name="Magnuson J.K."/>
            <person name="Henrissat B."/>
            <person name="Wiebenga A."/>
            <person name="Simmons B.A."/>
            <person name="Makela M.R."/>
            <person name="De vries R.P."/>
            <person name="Grigoriev I.V."/>
            <person name="Mortensen U.H."/>
            <person name="Baker S.E."/>
            <person name="Andersen M.R."/>
        </authorList>
    </citation>
    <scope>NUCLEOTIDE SEQUENCE [LARGE SCALE GENOMIC DNA]</scope>
    <source>
        <strain evidence="1 2">ATCC 13496</strain>
    </source>
</reference>
<dbReference type="VEuPathDB" id="FungiDB:M747DRAFT_276251"/>